<keyword evidence="2" id="KW-0378">Hydrolase</keyword>
<dbReference type="AlphaFoldDB" id="A0A2X1BPR7"/>
<proteinExistence type="predicted"/>
<evidence type="ECO:0000313" key="2">
    <source>
        <dbReference type="EMBL" id="SPU54542.1"/>
    </source>
</evidence>
<gene>
    <name evidence="2" type="primary">bcgIB</name>
    <name evidence="2" type="ORF">NCTC11166_01925</name>
</gene>
<dbReference type="EMBL" id="UAQP01000014">
    <property type="protein sequence ID" value="SPU54542.1"/>
    <property type="molecule type" value="Genomic_DNA"/>
</dbReference>
<dbReference type="InterPro" id="IPR000055">
    <property type="entry name" value="Restrct_endonuc_typeI_TRD"/>
</dbReference>
<dbReference type="GO" id="GO:0016787">
    <property type="term" value="F:hydrolase activity"/>
    <property type="evidence" value="ECO:0007669"/>
    <property type="project" value="UniProtKB-KW"/>
</dbReference>
<reference evidence="2 3" key="1">
    <citation type="submission" date="2018-06" db="EMBL/GenBank/DDBJ databases">
        <authorList>
            <consortium name="Pathogen Informatics"/>
            <person name="Doyle S."/>
        </authorList>
    </citation>
    <scope>NUCLEOTIDE SEQUENCE [LARGE SCALE GENOMIC DNA]</scope>
    <source>
        <strain evidence="2 3">NCTC11166</strain>
    </source>
</reference>
<evidence type="ECO:0000259" key="1">
    <source>
        <dbReference type="Pfam" id="PF01420"/>
    </source>
</evidence>
<feature type="domain" description="Type I restriction modification DNA specificity" evidence="1">
    <location>
        <begin position="24"/>
        <end position="168"/>
    </location>
</feature>
<dbReference type="RefSeq" id="WP_112863774.1">
    <property type="nucleotide sequence ID" value="NZ_UAQP01000014.1"/>
</dbReference>
<dbReference type="Pfam" id="PF01420">
    <property type="entry name" value="Methylase_S"/>
    <property type="match status" value="2"/>
</dbReference>
<dbReference type="Proteomes" id="UP000251186">
    <property type="component" value="Unassembled WGS sequence"/>
</dbReference>
<evidence type="ECO:0000313" key="3">
    <source>
        <dbReference type="Proteomes" id="UP000251186"/>
    </source>
</evidence>
<name>A0A2X1BPR7_BREVE</name>
<feature type="domain" description="Type I restriction modification DNA specificity" evidence="1">
    <location>
        <begin position="201"/>
        <end position="341"/>
    </location>
</feature>
<organism evidence="2 3">
    <name type="scientific">Brevundimonas vesicularis</name>
    <name type="common">Pseudomonas vesicularis</name>
    <dbReference type="NCBI Taxonomy" id="41276"/>
    <lineage>
        <taxon>Bacteria</taxon>
        <taxon>Pseudomonadati</taxon>
        <taxon>Pseudomonadota</taxon>
        <taxon>Alphaproteobacteria</taxon>
        <taxon>Caulobacterales</taxon>
        <taxon>Caulobacteraceae</taxon>
        <taxon>Brevundimonas</taxon>
    </lineage>
</organism>
<dbReference type="EC" id="3.1.21.-" evidence="2"/>
<dbReference type="GO" id="GO:0003677">
    <property type="term" value="F:DNA binding"/>
    <property type="evidence" value="ECO:0007669"/>
    <property type="project" value="InterPro"/>
</dbReference>
<sequence length="363" mass="39495">MTSLSDLTFRPVFITEGPGGQTGLFRPHKGRRLIAANRKAGTTPFVGASRLNNSVTDFADVPAQFPGGWVTLVYNGDGGTGHARFQPASFSASDDVIALEPISDEADEPALLLMAAIITHQCVPKFGFGYKLTLHRLRRQKVMVPIKMCEDGGEAVDWKGLSALGRELLDAARLRARSSRGSSLPGAEAPPDLSFVPMLVTDVFDSMTASSAWYDKVHIKPGPGRNIYLSQTQSSNGVQGIVGEQGQKPEPGNCITMTLKTQATFYQPSPFYTAQNFLIFRHASLDADAAMVLVTSLRRAVQKFSWGYGVSMARLRKTRLMVPVTTAPDGTKVVDWEGMRVYGRMLRARADDVVNTATRHLSS</sequence>
<protein>
    <submittedName>
        <fullName evidence="2">Restriction enzyme BgcI subunit beta</fullName>
        <ecNumber evidence="2">3.1.21.-</ecNumber>
    </submittedName>
</protein>
<accession>A0A2X1BPR7</accession>